<dbReference type="AlphaFoldDB" id="A0A517LN75"/>
<feature type="domain" description="SET" evidence="1">
    <location>
        <begin position="25"/>
        <end position="176"/>
    </location>
</feature>
<accession>A0A517LN75</accession>
<evidence type="ECO:0000259" key="1">
    <source>
        <dbReference type="PROSITE" id="PS50280"/>
    </source>
</evidence>
<dbReference type="InterPro" id="IPR046341">
    <property type="entry name" value="SET_dom_sf"/>
</dbReference>
<dbReference type="Gene3D" id="2.170.270.10">
    <property type="entry name" value="SET domain"/>
    <property type="match status" value="1"/>
</dbReference>
<dbReference type="Proteomes" id="UP000316270">
    <property type="component" value="Chromosome 17"/>
</dbReference>
<dbReference type="EMBL" id="CP042201">
    <property type="protein sequence ID" value="QDS77097.1"/>
    <property type="molecule type" value="Genomic_DNA"/>
</dbReference>
<proteinExistence type="predicted"/>
<dbReference type="PANTHER" id="PTHR47332">
    <property type="entry name" value="SET DOMAIN-CONTAINING PROTEIN 5"/>
    <property type="match status" value="1"/>
</dbReference>
<dbReference type="OrthoDB" id="265717at2759"/>
<dbReference type="SUPFAM" id="SSF82199">
    <property type="entry name" value="SET domain"/>
    <property type="match status" value="1"/>
</dbReference>
<keyword evidence="3" id="KW-1185">Reference proteome</keyword>
<gene>
    <name evidence="2" type="ORF">FKW77_000597</name>
</gene>
<reference evidence="2 3" key="1">
    <citation type="submission" date="2019-07" db="EMBL/GenBank/DDBJ databases">
        <title>Finished genome of Venturia effusa.</title>
        <authorList>
            <person name="Young C.A."/>
            <person name="Cox M.P."/>
            <person name="Ganley A.R.D."/>
            <person name="David W.J."/>
        </authorList>
    </citation>
    <scope>NUCLEOTIDE SEQUENCE [LARGE SCALE GENOMIC DNA]</scope>
    <source>
        <strain evidence="3">albino</strain>
    </source>
</reference>
<evidence type="ECO:0000313" key="2">
    <source>
        <dbReference type="EMBL" id="QDS77097.1"/>
    </source>
</evidence>
<dbReference type="PANTHER" id="PTHR47332:SF4">
    <property type="entry name" value="SET DOMAIN-CONTAINING PROTEIN 5"/>
    <property type="match status" value="1"/>
</dbReference>
<dbReference type="InterPro" id="IPR053185">
    <property type="entry name" value="SET_domain_protein"/>
</dbReference>
<protein>
    <recommendedName>
        <fullName evidence="1">SET domain-containing protein</fullName>
    </recommendedName>
</protein>
<name>A0A517LN75_9PEZI</name>
<sequence length="195" mass="21894">MPDPVDEDRDGSNNSLWENNNLKSADNVLFVTKDIPGRGKGLVAAIKISAQTQVLAETPILKLSVELDDETEIEEVVKAFQHLTVRNQEAFLSLSKFASDVYQSQPIWGSLSDEHKQVIAAWGANNWNDMVFETGCRINHACVPNLATSWNERSGKQEWVARRDIEVGEELTGTYIYDIGKFRIGKSSEDARIKR</sequence>
<dbReference type="SMART" id="SM00317">
    <property type="entry name" value="SET"/>
    <property type="match status" value="1"/>
</dbReference>
<dbReference type="Pfam" id="PF00856">
    <property type="entry name" value="SET"/>
    <property type="match status" value="1"/>
</dbReference>
<dbReference type="PROSITE" id="PS50280">
    <property type="entry name" value="SET"/>
    <property type="match status" value="1"/>
</dbReference>
<evidence type="ECO:0000313" key="3">
    <source>
        <dbReference type="Proteomes" id="UP000316270"/>
    </source>
</evidence>
<organism evidence="2 3">
    <name type="scientific">Venturia effusa</name>
    <dbReference type="NCBI Taxonomy" id="50376"/>
    <lineage>
        <taxon>Eukaryota</taxon>
        <taxon>Fungi</taxon>
        <taxon>Dikarya</taxon>
        <taxon>Ascomycota</taxon>
        <taxon>Pezizomycotina</taxon>
        <taxon>Dothideomycetes</taxon>
        <taxon>Pleosporomycetidae</taxon>
        <taxon>Venturiales</taxon>
        <taxon>Venturiaceae</taxon>
        <taxon>Venturia</taxon>
    </lineage>
</organism>
<dbReference type="STRING" id="50376.A0A517LN75"/>
<dbReference type="InterPro" id="IPR001214">
    <property type="entry name" value="SET_dom"/>
</dbReference>